<keyword evidence="1" id="KW-1133">Transmembrane helix</keyword>
<keyword evidence="1" id="KW-0472">Membrane</keyword>
<comment type="caution">
    <text evidence="2">The sequence shown here is derived from an EMBL/GenBank/DDBJ whole genome shotgun (WGS) entry which is preliminary data.</text>
</comment>
<accession>A0A8X6YNU9</accession>
<dbReference type="Proteomes" id="UP000886998">
    <property type="component" value="Unassembled WGS sequence"/>
</dbReference>
<keyword evidence="1" id="KW-0812">Transmembrane</keyword>
<keyword evidence="3" id="KW-1185">Reference proteome</keyword>
<proteinExistence type="predicted"/>
<evidence type="ECO:0000256" key="1">
    <source>
        <dbReference type="SAM" id="Phobius"/>
    </source>
</evidence>
<feature type="transmembrane region" description="Helical" evidence="1">
    <location>
        <begin position="91"/>
        <end position="113"/>
    </location>
</feature>
<dbReference type="EMBL" id="BMAV01021935">
    <property type="protein sequence ID" value="GFY76435.1"/>
    <property type="molecule type" value="Genomic_DNA"/>
</dbReference>
<evidence type="ECO:0000313" key="2">
    <source>
        <dbReference type="EMBL" id="GFY76435.1"/>
    </source>
</evidence>
<evidence type="ECO:0000313" key="3">
    <source>
        <dbReference type="Proteomes" id="UP000886998"/>
    </source>
</evidence>
<dbReference type="AlphaFoldDB" id="A0A8X6YNU9"/>
<gene>
    <name evidence="2" type="ORF">TNIN_13201</name>
</gene>
<name>A0A8X6YNU9_9ARAC</name>
<protein>
    <submittedName>
        <fullName evidence="2">Uncharacterized protein</fullName>
    </submittedName>
</protein>
<dbReference type="OrthoDB" id="10323451at2759"/>
<sequence>MVTKSLVRLVQADFGIQSPGTWRCGVHSNRLSVRVRQHPEHVTGMPTSSTHLFNSLWSRVCGLSRSFLWESIPIFQTATNSTFPYRGIARVLFSNPPAILCFFFLLLIGIYSFPCIE</sequence>
<reference evidence="2" key="1">
    <citation type="submission" date="2020-08" db="EMBL/GenBank/DDBJ databases">
        <title>Multicomponent nature underlies the extraordinary mechanical properties of spider dragline silk.</title>
        <authorList>
            <person name="Kono N."/>
            <person name="Nakamura H."/>
            <person name="Mori M."/>
            <person name="Yoshida Y."/>
            <person name="Ohtoshi R."/>
            <person name="Malay A.D."/>
            <person name="Moran D.A.P."/>
            <person name="Tomita M."/>
            <person name="Numata K."/>
            <person name="Arakawa K."/>
        </authorList>
    </citation>
    <scope>NUCLEOTIDE SEQUENCE</scope>
</reference>
<organism evidence="2 3">
    <name type="scientific">Trichonephila inaurata madagascariensis</name>
    <dbReference type="NCBI Taxonomy" id="2747483"/>
    <lineage>
        <taxon>Eukaryota</taxon>
        <taxon>Metazoa</taxon>
        <taxon>Ecdysozoa</taxon>
        <taxon>Arthropoda</taxon>
        <taxon>Chelicerata</taxon>
        <taxon>Arachnida</taxon>
        <taxon>Araneae</taxon>
        <taxon>Araneomorphae</taxon>
        <taxon>Entelegynae</taxon>
        <taxon>Araneoidea</taxon>
        <taxon>Nephilidae</taxon>
        <taxon>Trichonephila</taxon>
        <taxon>Trichonephila inaurata</taxon>
    </lineage>
</organism>